<keyword evidence="3 6" id="KW-0812">Transmembrane</keyword>
<dbReference type="GO" id="GO:0016020">
    <property type="term" value="C:membrane"/>
    <property type="evidence" value="ECO:0007669"/>
    <property type="project" value="UniProtKB-SubCell"/>
</dbReference>
<evidence type="ECO:0000256" key="1">
    <source>
        <dbReference type="ARBA" id="ARBA00004141"/>
    </source>
</evidence>
<keyword evidence="9" id="KW-1185">Reference proteome</keyword>
<name>A0A498KPG6_MALDO</name>
<comment type="caution">
    <text evidence="8">The sequence shown here is derived from an EMBL/GenBank/DDBJ whole genome shotgun (WGS) entry which is preliminary data.</text>
</comment>
<feature type="transmembrane region" description="Helical" evidence="6">
    <location>
        <begin position="371"/>
        <end position="392"/>
    </location>
</feature>
<feature type="transmembrane region" description="Helical" evidence="6">
    <location>
        <begin position="45"/>
        <end position="65"/>
    </location>
</feature>
<evidence type="ECO:0000256" key="6">
    <source>
        <dbReference type="SAM" id="Phobius"/>
    </source>
</evidence>
<gene>
    <name evidence="8" type="ORF">DVH24_023135</name>
</gene>
<dbReference type="InterPro" id="IPR030184">
    <property type="entry name" value="WAT1-related"/>
</dbReference>
<feature type="transmembrane region" description="Helical" evidence="6">
    <location>
        <begin position="243"/>
        <end position="261"/>
    </location>
</feature>
<dbReference type="GO" id="GO:0022857">
    <property type="term" value="F:transmembrane transporter activity"/>
    <property type="evidence" value="ECO:0007669"/>
    <property type="project" value="InterPro"/>
</dbReference>
<feature type="transmembrane region" description="Helical" evidence="6">
    <location>
        <begin position="119"/>
        <end position="144"/>
    </location>
</feature>
<reference evidence="8 9" key="1">
    <citation type="submission" date="2018-10" db="EMBL/GenBank/DDBJ databases">
        <title>A high-quality apple genome assembly.</title>
        <authorList>
            <person name="Hu J."/>
        </authorList>
    </citation>
    <scope>NUCLEOTIDE SEQUENCE [LARGE SCALE GENOMIC DNA]</scope>
    <source>
        <strain evidence="9">cv. HFTH1</strain>
        <tissue evidence="8">Young leaf</tissue>
    </source>
</reference>
<protein>
    <recommendedName>
        <fullName evidence="7">EamA domain-containing protein</fullName>
    </recommendedName>
</protein>
<accession>A0A498KPG6</accession>
<dbReference type="AlphaFoldDB" id="A0A498KPG6"/>
<dbReference type="Pfam" id="PF00892">
    <property type="entry name" value="EamA"/>
    <property type="match status" value="1"/>
</dbReference>
<comment type="similarity">
    <text evidence="2">Belongs to the drug/metabolite transporter (DMT) superfamily. Plant drug/metabolite exporter (P-DME) (TC 2.A.7.4) family.</text>
</comment>
<comment type="subcellular location">
    <subcellularLocation>
        <location evidence="1">Membrane</location>
        <topology evidence="1">Multi-pass membrane protein</topology>
    </subcellularLocation>
</comment>
<feature type="transmembrane region" description="Helical" evidence="6">
    <location>
        <begin position="196"/>
        <end position="217"/>
    </location>
</feature>
<evidence type="ECO:0000256" key="5">
    <source>
        <dbReference type="ARBA" id="ARBA00023136"/>
    </source>
</evidence>
<proteinExistence type="inferred from homology"/>
<evidence type="ECO:0000256" key="4">
    <source>
        <dbReference type="ARBA" id="ARBA00022989"/>
    </source>
</evidence>
<evidence type="ECO:0000256" key="3">
    <source>
        <dbReference type="ARBA" id="ARBA00022692"/>
    </source>
</evidence>
<dbReference type="Proteomes" id="UP000290289">
    <property type="component" value="Chromosome 1"/>
</dbReference>
<sequence length="441" mass="48430">MSKCSTAQMLIRLMPFMAVTLLQFGFAGLFIISKFALNRGMSPQVFVAYRHAVATVFIAPFAIIFDRPVMDQNLAYTGMKLTTATVTSALYNVLPAFAFIMAWVFRLEKVNLRSLHSQAKILGTIVMVGGAMLMTLINGPMLNFPWTRRNPHHESTVSTDHQDHIKGAIMVAAGCFCWAGFVTLQAITLKSYPAELSLTVWICLAGTVQGFAVALAFEWNNLTAWSIHFDSKLLAVVYCPEDLLMQGIMCSGIAFYIQGIVMKERGPVFVTAFNPLSLIIVAVMSSFILAEIMYLGRVIGAIVIVIGLYMVLWGKSKDQLPSELEKNDKSGYAGQNVIASLALNQGMSHFCGYAGQNVIASLALNQGRSHYVFLVYRMATATVLISPFALILDRLEKVNIRKLHSQGKVVGTIVIVGGAIILTLVKGPKLNFPWTKGKRLN</sequence>
<feature type="transmembrane region" description="Helical" evidence="6">
    <location>
        <begin position="12"/>
        <end position="33"/>
    </location>
</feature>
<evidence type="ECO:0000313" key="9">
    <source>
        <dbReference type="Proteomes" id="UP000290289"/>
    </source>
</evidence>
<feature type="transmembrane region" description="Helical" evidence="6">
    <location>
        <begin position="294"/>
        <end position="312"/>
    </location>
</feature>
<feature type="transmembrane region" description="Helical" evidence="6">
    <location>
        <begin position="85"/>
        <end position="107"/>
    </location>
</feature>
<keyword evidence="4 6" id="KW-1133">Transmembrane helix</keyword>
<dbReference type="SUPFAM" id="SSF103481">
    <property type="entry name" value="Multidrug resistance efflux transporter EmrE"/>
    <property type="match status" value="2"/>
</dbReference>
<organism evidence="8 9">
    <name type="scientific">Malus domestica</name>
    <name type="common">Apple</name>
    <name type="synonym">Pyrus malus</name>
    <dbReference type="NCBI Taxonomy" id="3750"/>
    <lineage>
        <taxon>Eukaryota</taxon>
        <taxon>Viridiplantae</taxon>
        <taxon>Streptophyta</taxon>
        <taxon>Embryophyta</taxon>
        <taxon>Tracheophyta</taxon>
        <taxon>Spermatophyta</taxon>
        <taxon>Magnoliopsida</taxon>
        <taxon>eudicotyledons</taxon>
        <taxon>Gunneridae</taxon>
        <taxon>Pentapetalae</taxon>
        <taxon>rosids</taxon>
        <taxon>fabids</taxon>
        <taxon>Rosales</taxon>
        <taxon>Rosaceae</taxon>
        <taxon>Amygdaloideae</taxon>
        <taxon>Maleae</taxon>
        <taxon>Malus</taxon>
    </lineage>
</organism>
<keyword evidence="5 6" id="KW-0472">Membrane</keyword>
<evidence type="ECO:0000256" key="2">
    <source>
        <dbReference type="ARBA" id="ARBA00007635"/>
    </source>
</evidence>
<dbReference type="InterPro" id="IPR000620">
    <property type="entry name" value="EamA_dom"/>
</dbReference>
<feature type="transmembrane region" description="Helical" evidence="6">
    <location>
        <begin position="407"/>
        <end position="425"/>
    </location>
</feature>
<evidence type="ECO:0000259" key="7">
    <source>
        <dbReference type="Pfam" id="PF00892"/>
    </source>
</evidence>
<feature type="transmembrane region" description="Helical" evidence="6">
    <location>
        <begin position="164"/>
        <end position="184"/>
    </location>
</feature>
<dbReference type="EMBL" id="RDQH01000327">
    <property type="protein sequence ID" value="RXI08991.1"/>
    <property type="molecule type" value="Genomic_DNA"/>
</dbReference>
<dbReference type="InterPro" id="IPR037185">
    <property type="entry name" value="EmrE-like"/>
</dbReference>
<dbReference type="PANTHER" id="PTHR31218">
    <property type="entry name" value="WAT1-RELATED PROTEIN"/>
    <property type="match status" value="1"/>
</dbReference>
<feature type="transmembrane region" description="Helical" evidence="6">
    <location>
        <begin position="268"/>
        <end position="288"/>
    </location>
</feature>
<feature type="domain" description="EamA" evidence="7">
    <location>
        <begin position="166"/>
        <end position="312"/>
    </location>
</feature>
<evidence type="ECO:0000313" key="8">
    <source>
        <dbReference type="EMBL" id="RXI08991.1"/>
    </source>
</evidence>